<keyword evidence="1" id="KW-0472">Membrane</keyword>
<sequence>MKNLKIANDVSLLVSKKTQATLLSLLLLLNFVIRIPSIPHEKGYDSFFIHTLANSITINGTCEWWINWLSVFGLYPYSYASAVPFMLSEIAQMTGLEMEKAILVYCIIAGLLGMFTSYLLAGQIYNDFKFKYIMSLFFSLAPGVMVFTTWEVSTRGLFIVLFPFFIYLLLRIDKTIKKYILLTICFVLLFATHHYAYFLIPVIVVYFSLNILKKVNIPHFKKNHLNYIFSFAIIALILVPFFERSLVESGSRYAWLIDALITNIRYTGPALILAFGGLVYLLQKKKSFNEIIFLSLLILFLPTIYSLTYGPYFLVLFIVFLASISFGNILNSLAIHKNKLFALFVISIIVFSVAFSSFYNHNRTGDSESYWYMPHETYTAGIWGKNYIPDNSYGLDTAFETGRLFAISEGHPITPSLGPGNLAYGFIDKNDIQYTKNSPFSKQYYFDGPYSSKGSTYSGRVEWLRQYGKNIEDLEEYTYFVEDKYYYKPIVNIIHSESNKIYDATRIALWEIDVERK</sequence>
<feature type="transmembrane region" description="Helical" evidence="1">
    <location>
        <begin position="340"/>
        <end position="359"/>
    </location>
</feature>
<dbReference type="HOGENOM" id="CLU_526416_0_0_2"/>
<dbReference type="EMBL" id="CP000300">
    <property type="protein sequence ID" value="ABE51688.1"/>
    <property type="molecule type" value="Genomic_DNA"/>
</dbReference>
<evidence type="ECO:0008006" key="4">
    <source>
        <dbReference type="Google" id="ProtNLM"/>
    </source>
</evidence>
<feature type="transmembrane region" description="Helical" evidence="1">
    <location>
        <begin position="179"/>
        <end position="212"/>
    </location>
</feature>
<feature type="transmembrane region" description="Helical" evidence="1">
    <location>
        <begin position="157"/>
        <end position="173"/>
    </location>
</feature>
<proteinExistence type="predicted"/>
<reference evidence="3" key="1">
    <citation type="journal article" date="2009" name="ISME J.">
        <title>The genome sequence of the psychrophilic archaeon, Methanococcoides burtonii: the role of genome evolution in cold adaptation.</title>
        <authorList>
            <person name="Allen M.A."/>
            <person name="Lauro F.M."/>
            <person name="Williams T.J."/>
            <person name="Burg D."/>
            <person name="Siddiqui K.S."/>
            <person name="De Francisci D."/>
            <person name="Chong K.W."/>
            <person name="Pilak O."/>
            <person name="Chew H.H."/>
            <person name="De Maere M.Z."/>
            <person name="Ting L."/>
            <person name="Katrib M."/>
            <person name="Ng C."/>
            <person name="Sowers K.R."/>
            <person name="Galperin M.Y."/>
            <person name="Anderson I.J."/>
            <person name="Ivanova N."/>
            <person name="Dalin E."/>
            <person name="Martinez M."/>
            <person name="Lapidus A."/>
            <person name="Hauser L."/>
            <person name="Land M."/>
            <person name="Thomas T."/>
            <person name="Cavicchioli R."/>
        </authorList>
    </citation>
    <scope>NUCLEOTIDE SEQUENCE [LARGE SCALE GENOMIC DNA]</scope>
    <source>
        <strain evidence="3">DSM 6242 / NBRC 107633 / OCM 468 / ACE-M</strain>
    </source>
</reference>
<evidence type="ECO:0000313" key="2">
    <source>
        <dbReference type="EMBL" id="ABE51688.1"/>
    </source>
</evidence>
<dbReference type="OrthoDB" id="142896at2157"/>
<evidence type="ECO:0000313" key="3">
    <source>
        <dbReference type="Proteomes" id="UP000001979"/>
    </source>
</evidence>
<protein>
    <recommendedName>
        <fullName evidence="4">Glycosyltransferase RgtA/B/C/D-like domain-containing protein</fullName>
    </recommendedName>
</protein>
<dbReference type="KEGG" id="mbu:Mbur_0723"/>
<feature type="transmembrane region" description="Helical" evidence="1">
    <location>
        <begin position="313"/>
        <end position="333"/>
    </location>
</feature>
<feature type="transmembrane region" description="Helical" evidence="1">
    <location>
        <begin position="254"/>
        <end position="281"/>
    </location>
</feature>
<feature type="transmembrane region" description="Helical" evidence="1">
    <location>
        <begin position="288"/>
        <end position="307"/>
    </location>
</feature>
<feature type="transmembrane region" description="Helical" evidence="1">
    <location>
        <begin position="102"/>
        <end position="120"/>
    </location>
</feature>
<feature type="transmembrane region" description="Helical" evidence="1">
    <location>
        <begin position="65"/>
        <end position="90"/>
    </location>
</feature>
<feature type="transmembrane region" description="Helical" evidence="1">
    <location>
        <begin position="224"/>
        <end position="242"/>
    </location>
</feature>
<keyword evidence="1" id="KW-0812">Transmembrane</keyword>
<dbReference type="GeneID" id="3996627"/>
<accession>Q12XY8</accession>
<feature type="transmembrane region" description="Helical" evidence="1">
    <location>
        <begin position="132"/>
        <end position="150"/>
    </location>
</feature>
<dbReference type="AlphaFoldDB" id="Q12XY8"/>
<dbReference type="STRING" id="259564.Mbur_0723"/>
<gene>
    <name evidence="2" type="ordered locus">Mbur_0723</name>
</gene>
<evidence type="ECO:0000256" key="1">
    <source>
        <dbReference type="SAM" id="Phobius"/>
    </source>
</evidence>
<name>Q12XY8_METBU</name>
<keyword evidence="1" id="KW-1133">Transmembrane helix</keyword>
<dbReference type="Proteomes" id="UP000001979">
    <property type="component" value="Chromosome"/>
</dbReference>
<organism evidence="2 3">
    <name type="scientific">Methanococcoides burtonii (strain DSM 6242 / NBRC 107633 / OCM 468 / ACE-M)</name>
    <dbReference type="NCBI Taxonomy" id="259564"/>
    <lineage>
        <taxon>Archaea</taxon>
        <taxon>Methanobacteriati</taxon>
        <taxon>Methanobacteriota</taxon>
        <taxon>Stenosarchaea group</taxon>
        <taxon>Methanomicrobia</taxon>
        <taxon>Methanosarcinales</taxon>
        <taxon>Methanosarcinaceae</taxon>
        <taxon>Methanococcoides</taxon>
    </lineage>
</organism>
<keyword evidence="3" id="KW-1185">Reference proteome</keyword>
<dbReference type="RefSeq" id="WP_011498846.1">
    <property type="nucleotide sequence ID" value="NC_007955.1"/>
</dbReference>